<reference evidence="3 4" key="1">
    <citation type="journal article" date="2014" name="PLoS Genet.">
        <title>Analysis of the Phlebiopsis gigantea genome, transcriptome and secretome provides insight into its pioneer colonization strategies of wood.</title>
        <authorList>
            <person name="Hori C."/>
            <person name="Ishida T."/>
            <person name="Igarashi K."/>
            <person name="Samejima M."/>
            <person name="Suzuki H."/>
            <person name="Master E."/>
            <person name="Ferreira P."/>
            <person name="Ruiz-Duenas F.J."/>
            <person name="Held B."/>
            <person name="Canessa P."/>
            <person name="Larrondo L.F."/>
            <person name="Schmoll M."/>
            <person name="Druzhinina I.S."/>
            <person name="Kubicek C.P."/>
            <person name="Gaskell J.A."/>
            <person name="Kersten P."/>
            <person name="St John F."/>
            <person name="Glasner J."/>
            <person name="Sabat G."/>
            <person name="Splinter BonDurant S."/>
            <person name="Syed K."/>
            <person name="Yadav J."/>
            <person name="Mgbeahuruike A.C."/>
            <person name="Kovalchuk A."/>
            <person name="Asiegbu F.O."/>
            <person name="Lackner G."/>
            <person name="Hoffmeister D."/>
            <person name="Rencoret J."/>
            <person name="Gutierrez A."/>
            <person name="Sun H."/>
            <person name="Lindquist E."/>
            <person name="Barry K."/>
            <person name="Riley R."/>
            <person name="Grigoriev I.V."/>
            <person name="Henrissat B."/>
            <person name="Kues U."/>
            <person name="Berka R.M."/>
            <person name="Martinez A.T."/>
            <person name="Covert S.F."/>
            <person name="Blanchette R.A."/>
            <person name="Cullen D."/>
        </authorList>
    </citation>
    <scope>NUCLEOTIDE SEQUENCE [LARGE SCALE GENOMIC DNA]</scope>
    <source>
        <strain evidence="3 4">11061_1 CR5-6</strain>
    </source>
</reference>
<accession>A0A0C3RSU4</accession>
<keyword evidence="2" id="KW-1133">Transmembrane helix</keyword>
<dbReference type="HOGENOM" id="CLU_044614_3_3_1"/>
<evidence type="ECO:0000256" key="2">
    <source>
        <dbReference type="SAM" id="Phobius"/>
    </source>
</evidence>
<evidence type="ECO:0000313" key="4">
    <source>
        <dbReference type="Proteomes" id="UP000053257"/>
    </source>
</evidence>
<sequence length="321" mass="35377">MAKQLPLEQAFIVSVWVEAALYGFLLALFLVSLYINISLRHHQDVHSKIMFTACILLFAIATVHVALGCFRLVQGFIVHVLDPGPIAFFSEISSWHHVFCDTLMVVQEMVGGCIAIYRTFVIWQRDWRIIVLPVVLLVAGTVSGFFVIALYTEQPTNATNIFDSKLSAWISTFFALAFLQSLLATCLIGYHVWSTGHHMAKVRTEKSVLMPIARILIESAALPMLVEILVLALYAADANAQYVLLGMIVPIVAITFNAITIRIAWQASEAHASAGRSSEHRTIGAIPMRPITISIRQTVEAHGGDTRSDGEPHLDAKAPAD</sequence>
<dbReference type="Proteomes" id="UP000053257">
    <property type="component" value="Unassembled WGS sequence"/>
</dbReference>
<dbReference type="STRING" id="745531.A0A0C3RSU4"/>
<feature type="transmembrane region" description="Helical" evidence="2">
    <location>
        <begin position="94"/>
        <end position="117"/>
    </location>
</feature>
<organism evidence="3 4">
    <name type="scientific">Phlebiopsis gigantea (strain 11061_1 CR5-6)</name>
    <name type="common">White-rot fungus</name>
    <name type="synonym">Peniophora gigantea</name>
    <dbReference type="NCBI Taxonomy" id="745531"/>
    <lineage>
        <taxon>Eukaryota</taxon>
        <taxon>Fungi</taxon>
        <taxon>Dikarya</taxon>
        <taxon>Basidiomycota</taxon>
        <taxon>Agaricomycotina</taxon>
        <taxon>Agaricomycetes</taxon>
        <taxon>Polyporales</taxon>
        <taxon>Phanerochaetaceae</taxon>
        <taxon>Phlebiopsis</taxon>
    </lineage>
</organism>
<dbReference type="OrthoDB" id="3354175at2759"/>
<feature type="region of interest" description="Disordered" evidence="1">
    <location>
        <begin position="300"/>
        <end position="321"/>
    </location>
</feature>
<evidence type="ECO:0000256" key="1">
    <source>
        <dbReference type="SAM" id="MobiDB-lite"/>
    </source>
</evidence>
<keyword evidence="4" id="KW-1185">Reference proteome</keyword>
<feature type="transmembrane region" description="Helical" evidence="2">
    <location>
        <begin position="172"/>
        <end position="194"/>
    </location>
</feature>
<protein>
    <submittedName>
        <fullName evidence="3">Uncharacterized protein</fullName>
    </submittedName>
</protein>
<feature type="transmembrane region" description="Helical" evidence="2">
    <location>
        <begin position="242"/>
        <end position="265"/>
    </location>
</feature>
<name>A0A0C3RSU4_PHLG1</name>
<feature type="transmembrane region" description="Helical" evidence="2">
    <location>
        <begin position="129"/>
        <end position="152"/>
    </location>
</feature>
<feature type="transmembrane region" description="Helical" evidence="2">
    <location>
        <begin position="49"/>
        <end position="74"/>
    </location>
</feature>
<feature type="compositionally biased region" description="Basic and acidic residues" evidence="1">
    <location>
        <begin position="302"/>
        <end position="321"/>
    </location>
</feature>
<feature type="transmembrane region" description="Helical" evidence="2">
    <location>
        <begin position="215"/>
        <end position="236"/>
    </location>
</feature>
<dbReference type="EMBL" id="KN840610">
    <property type="protein sequence ID" value="KIP03551.1"/>
    <property type="molecule type" value="Genomic_DNA"/>
</dbReference>
<evidence type="ECO:0000313" key="3">
    <source>
        <dbReference type="EMBL" id="KIP03551.1"/>
    </source>
</evidence>
<proteinExistence type="predicted"/>
<gene>
    <name evidence="3" type="ORF">PHLGIDRAFT_130071</name>
</gene>
<feature type="transmembrane region" description="Helical" evidence="2">
    <location>
        <begin position="20"/>
        <end position="37"/>
    </location>
</feature>
<dbReference type="AlphaFoldDB" id="A0A0C3RSU4"/>
<keyword evidence="2" id="KW-0472">Membrane</keyword>
<keyword evidence="2" id="KW-0812">Transmembrane</keyword>